<feature type="compositionally biased region" description="Basic and acidic residues" evidence="1">
    <location>
        <begin position="356"/>
        <end position="365"/>
    </location>
</feature>
<accession>A0AAV1II31</accession>
<protein>
    <recommendedName>
        <fullName evidence="4">NAC domain-containing protein</fullName>
    </recommendedName>
</protein>
<feature type="compositionally biased region" description="Low complexity" evidence="1">
    <location>
        <begin position="369"/>
        <end position="383"/>
    </location>
</feature>
<comment type="caution">
    <text evidence="2">The sequence shown here is derived from an EMBL/GenBank/DDBJ whole genome shotgun (WGS) entry which is preliminary data.</text>
</comment>
<feature type="region of interest" description="Disordered" evidence="1">
    <location>
        <begin position="1"/>
        <end position="39"/>
    </location>
</feature>
<dbReference type="EMBL" id="CAUYUE010000014">
    <property type="protein sequence ID" value="CAK0786100.1"/>
    <property type="molecule type" value="Genomic_DNA"/>
</dbReference>
<evidence type="ECO:0000313" key="3">
    <source>
        <dbReference type="Proteomes" id="UP001314263"/>
    </source>
</evidence>
<evidence type="ECO:0008006" key="4">
    <source>
        <dbReference type="Google" id="ProtNLM"/>
    </source>
</evidence>
<feature type="region of interest" description="Disordered" evidence="1">
    <location>
        <begin position="356"/>
        <end position="383"/>
    </location>
</feature>
<sequence>MEAEAPLQAPALVLSNQQQQPGEQTSGLQPTVRRASRSLCSPPAGPFAFDSHDLAWEEGTYASTRFLSVTIPSDRIQDFVSGENTRGQTSFCVFKSERPWKAEHGLPSRTSVLSKVTYWCRAGPEDYSGRTPTGEPKGPGKRRSKIEHGESVKRGCQAHFTVRVLAREPEAAEIRMYQPGHINAQGENCHNASTMRKGISHPRGKKARQAQPQEGEQLQEGMAVPQVPVLPLPLHPASAAKQYQEALQGAQQAPIEVMQHMAHMQALLASASSAHLQDSDMSKTYSQGNYADGLSAAAQAEQPNSSPAIPPSAEVHTGKADGSLDSLSTHVMHNVPLVSYRKLTCLNALSSFLPSDRDRSKREQQLGDAAASSGAAAAAFQPT</sequence>
<feature type="compositionally biased region" description="Polar residues" evidence="1">
    <location>
        <begin position="14"/>
        <end position="29"/>
    </location>
</feature>
<gene>
    <name evidence="2" type="ORF">CVIRNUC_009313</name>
</gene>
<evidence type="ECO:0000256" key="1">
    <source>
        <dbReference type="SAM" id="MobiDB-lite"/>
    </source>
</evidence>
<dbReference type="PANTHER" id="PTHR33977:SF1">
    <property type="entry name" value="ZINC ION BINDING PROTEIN"/>
    <property type="match status" value="1"/>
</dbReference>
<dbReference type="Proteomes" id="UP001314263">
    <property type="component" value="Unassembled WGS sequence"/>
</dbReference>
<proteinExistence type="predicted"/>
<name>A0AAV1II31_9CHLO</name>
<evidence type="ECO:0000313" key="2">
    <source>
        <dbReference type="EMBL" id="CAK0786100.1"/>
    </source>
</evidence>
<dbReference type="PANTHER" id="PTHR33977">
    <property type="entry name" value="ZINC ION BINDING PROTEIN"/>
    <property type="match status" value="1"/>
</dbReference>
<feature type="region of interest" description="Disordered" evidence="1">
    <location>
        <begin position="124"/>
        <end position="151"/>
    </location>
</feature>
<reference evidence="2 3" key="1">
    <citation type="submission" date="2023-10" db="EMBL/GenBank/DDBJ databases">
        <authorList>
            <person name="Maclean D."/>
            <person name="Macfadyen A."/>
        </authorList>
    </citation>
    <scope>NUCLEOTIDE SEQUENCE [LARGE SCALE GENOMIC DNA]</scope>
</reference>
<feature type="region of interest" description="Disordered" evidence="1">
    <location>
        <begin position="297"/>
        <end position="321"/>
    </location>
</feature>
<organism evidence="2 3">
    <name type="scientific">Coccomyxa viridis</name>
    <dbReference type="NCBI Taxonomy" id="1274662"/>
    <lineage>
        <taxon>Eukaryota</taxon>
        <taxon>Viridiplantae</taxon>
        <taxon>Chlorophyta</taxon>
        <taxon>core chlorophytes</taxon>
        <taxon>Trebouxiophyceae</taxon>
        <taxon>Trebouxiophyceae incertae sedis</taxon>
        <taxon>Coccomyxaceae</taxon>
        <taxon>Coccomyxa</taxon>
    </lineage>
</organism>
<dbReference type="AlphaFoldDB" id="A0AAV1II31"/>
<keyword evidence="3" id="KW-1185">Reference proteome</keyword>